<keyword evidence="3" id="KW-1185">Reference proteome</keyword>
<accession>A0AB34GY68</accession>
<dbReference type="Proteomes" id="UP001159641">
    <property type="component" value="Unassembled WGS sequence"/>
</dbReference>
<feature type="region of interest" description="Disordered" evidence="1">
    <location>
        <begin position="39"/>
        <end position="75"/>
    </location>
</feature>
<evidence type="ECO:0000313" key="3">
    <source>
        <dbReference type="Proteomes" id="UP001159641"/>
    </source>
</evidence>
<proteinExistence type="predicted"/>
<dbReference type="EMBL" id="JAIQCJ010002027">
    <property type="protein sequence ID" value="KAJ8785058.1"/>
    <property type="molecule type" value="Genomic_DNA"/>
</dbReference>
<comment type="caution">
    <text evidence="2">The sequence shown here is derived from an EMBL/GenBank/DDBJ whole genome shotgun (WGS) entry which is preliminary data.</text>
</comment>
<protein>
    <submittedName>
        <fullName evidence="2">Uncharacterized protein</fullName>
    </submittedName>
</protein>
<organism evidence="2 3">
    <name type="scientific">Eschrichtius robustus</name>
    <name type="common">California gray whale</name>
    <name type="synonym">Eschrichtius gibbosus</name>
    <dbReference type="NCBI Taxonomy" id="9764"/>
    <lineage>
        <taxon>Eukaryota</taxon>
        <taxon>Metazoa</taxon>
        <taxon>Chordata</taxon>
        <taxon>Craniata</taxon>
        <taxon>Vertebrata</taxon>
        <taxon>Euteleostomi</taxon>
        <taxon>Mammalia</taxon>
        <taxon>Eutheria</taxon>
        <taxon>Laurasiatheria</taxon>
        <taxon>Artiodactyla</taxon>
        <taxon>Whippomorpha</taxon>
        <taxon>Cetacea</taxon>
        <taxon>Mysticeti</taxon>
        <taxon>Eschrichtiidae</taxon>
        <taxon>Eschrichtius</taxon>
    </lineage>
</organism>
<dbReference type="AlphaFoldDB" id="A0AB34GY68"/>
<evidence type="ECO:0000313" key="2">
    <source>
        <dbReference type="EMBL" id="KAJ8785058.1"/>
    </source>
</evidence>
<evidence type="ECO:0000256" key="1">
    <source>
        <dbReference type="SAM" id="MobiDB-lite"/>
    </source>
</evidence>
<gene>
    <name evidence="2" type="ORF">J1605_007614</name>
</gene>
<reference evidence="2 3" key="1">
    <citation type="submission" date="2022-11" db="EMBL/GenBank/DDBJ databases">
        <title>Whole genome sequence of Eschrichtius robustus ER-17-0199.</title>
        <authorList>
            <person name="Bruniche-Olsen A."/>
            <person name="Black A.N."/>
            <person name="Fields C.J."/>
            <person name="Walden K."/>
            <person name="Dewoody J.A."/>
        </authorList>
    </citation>
    <scope>NUCLEOTIDE SEQUENCE [LARGE SCALE GENOMIC DNA]</scope>
    <source>
        <strain evidence="2">ER-17-0199</strain>
        <tissue evidence="2">Blubber</tissue>
    </source>
</reference>
<sequence>MTKQPTRGLLGLSISETALQPQPCCPRVPEGTAAVTRSSNKACGEGQPGHRDYASPHSSPRDCPLALGGDGGSKF</sequence>
<name>A0AB34GY68_ESCRO</name>